<dbReference type="InterPro" id="IPR045851">
    <property type="entry name" value="AMP-bd_C_sf"/>
</dbReference>
<dbReference type="Gene3D" id="1.10.1200.10">
    <property type="entry name" value="ACP-like"/>
    <property type="match status" value="1"/>
</dbReference>
<dbReference type="InterPro" id="IPR020845">
    <property type="entry name" value="AMP-binding_CS"/>
</dbReference>
<dbReference type="Pfam" id="PF00501">
    <property type="entry name" value="AMP-binding"/>
    <property type="match status" value="1"/>
</dbReference>
<dbReference type="InterPro" id="IPR036736">
    <property type="entry name" value="ACP-like_sf"/>
</dbReference>
<proteinExistence type="predicted"/>
<dbReference type="SUPFAM" id="SSF56801">
    <property type="entry name" value="Acetyl-CoA synthetase-like"/>
    <property type="match status" value="1"/>
</dbReference>
<dbReference type="CDD" id="cd05930">
    <property type="entry name" value="A_NRPS"/>
    <property type="match status" value="1"/>
</dbReference>
<dbReference type="InterPro" id="IPR042099">
    <property type="entry name" value="ANL_N_sf"/>
</dbReference>
<reference evidence="3" key="1">
    <citation type="submission" date="2025-08" db="UniProtKB">
        <authorList>
            <consortium name="RefSeq"/>
        </authorList>
    </citation>
    <scope>IDENTIFICATION</scope>
</reference>
<dbReference type="PROSITE" id="PS50075">
    <property type="entry name" value="CARRIER"/>
    <property type="match status" value="1"/>
</dbReference>
<dbReference type="Pfam" id="PF00551">
    <property type="entry name" value="Formyl_trans_N"/>
    <property type="match status" value="1"/>
</dbReference>
<dbReference type="SUPFAM" id="SSF53328">
    <property type="entry name" value="Formyltransferase"/>
    <property type="match status" value="1"/>
</dbReference>
<dbReference type="InterPro" id="IPR002376">
    <property type="entry name" value="Formyl_transf_N"/>
</dbReference>
<keyword evidence="2" id="KW-1185">Reference proteome</keyword>
<evidence type="ECO:0000259" key="1">
    <source>
        <dbReference type="PROSITE" id="PS50075"/>
    </source>
</evidence>
<organism evidence="2 3">
    <name type="scientific">Aplysia californica</name>
    <name type="common">California sea hare</name>
    <dbReference type="NCBI Taxonomy" id="6500"/>
    <lineage>
        <taxon>Eukaryota</taxon>
        <taxon>Metazoa</taxon>
        <taxon>Spiralia</taxon>
        <taxon>Lophotrochozoa</taxon>
        <taxon>Mollusca</taxon>
        <taxon>Gastropoda</taxon>
        <taxon>Heterobranchia</taxon>
        <taxon>Euthyneura</taxon>
        <taxon>Tectipleura</taxon>
        <taxon>Aplysiida</taxon>
        <taxon>Aplysioidea</taxon>
        <taxon>Aplysiidae</taxon>
        <taxon>Aplysia</taxon>
    </lineage>
</organism>
<dbReference type="Pfam" id="PF13193">
    <property type="entry name" value="AMP-binding_C"/>
    <property type="match status" value="1"/>
</dbReference>
<accession>A0ABM1ADY8</accession>
<gene>
    <name evidence="3" type="primary">LOC101848094</name>
</gene>
<dbReference type="InterPro" id="IPR000873">
    <property type="entry name" value="AMP-dep_synth/lig_dom"/>
</dbReference>
<dbReference type="PANTHER" id="PTHR45527:SF1">
    <property type="entry name" value="FATTY ACID SYNTHASE"/>
    <property type="match status" value="1"/>
</dbReference>
<dbReference type="SUPFAM" id="SSF47336">
    <property type="entry name" value="ACP-like"/>
    <property type="match status" value="1"/>
</dbReference>
<dbReference type="Gene3D" id="3.40.50.12780">
    <property type="entry name" value="N-terminal domain of ligase-like"/>
    <property type="match status" value="1"/>
</dbReference>
<dbReference type="InterPro" id="IPR025110">
    <property type="entry name" value="AMP-bd_C"/>
</dbReference>
<name>A0ABM1ADY8_APLCA</name>
<dbReference type="InterPro" id="IPR009081">
    <property type="entry name" value="PP-bd_ACP"/>
</dbReference>
<dbReference type="GeneID" id="101848094"/>
<feature type="domain" description="Carrier" evidence="1">
    <location>
        <begin position="1076"/>
        <end position="1153"/>
    </location>
</feature>
<dbReference type="PANTHER" id="PTHR45527">
    <property type="entry name" value="NONRIBOSOMAL PEPTIDE SYNTHETASE"/>
    <property type="match status" value="1"/>
</dbReference>
<evidence type="ECO:0000313" key="2">
    <source>
        <dbReference type="Proteomes" id="UP000694888"/>
    </source>
</evidence>
<protein>
    <submittedName>
        <fullName evidence="3">Linear gramicidin synthase subunit C</fullName>
    </submittedName>
</protein>
<dbReference type="PROSITE" id="PS00455">
    <property type="entry name" value="AMP_BINDING"/>
    <property type="match status" value="1"/>
</dbReference>
<dbReference type="InterPro" id="IPR036477">
    <property type="entry name" value="Formyl_transf_N_sf"/>
</dbReference>
<dbReference type="RefSeq" id="XP_012945859.1">
    <property type="nucleotide sequence ID" value="XM_013090405.2"/>
</dbReference>
<evidence type="ECO:0000313" key="3">
    <source>
        <dbReference type="RefSeq" id="XP_012945859.1"/>
    </source>
</evidence>
<dbReference type="Gene3D" id="3.40.50.12230">
    <property type="match status" value="1"/>
</dbReference>
<dbReference type="Gene3D" id="3.30.300.30">
    <property type="match status" value="1"/>
</dbReference>
<sequence>MSALPSLVVIGEESVVHECLRRILAAQFSLKAVFTSSPEVEQWCQEKKVSVYDRNEDIEKCVQAKSFDYLLSINNPRILKANHLALPRVITINYHDSPLPAYAGVNSTCWALIHGEDHHGVTWHVVEPGIDDGDILQARTVQIADDDTAGTLNLKCLSACLDAFDALLKNLRDGSLSRQPQDLSKRSYFGLNRLPPSMGILDFQKDSETNYNLARACLFGNHDNQLGSAKIMTPAGTFLVVTRVSLGNGTGHPGRITAVGDGHLEVDTANGNLIMEVKDVNGLSVKKETLESRHHLVKDLTLGELPEVNENLLTEIRKKEKYWVKQLTQYNPTSIRSQLFGTTYIECGDPFDFEEKRVDITAKSDCNAEQVVTFLGRVCCTDSVHVGVVADIEDAPRPLQPMLSDVIPAIIKMDFSETTSSNVVLCAQALAEFGKKKTYIQDVFRRYTSLKEVENRPYHNLVIGEDKDVSEERRRRLLADCKVLVLLVERQLQVYYKSRDESTCGQVVELLKYLPQFLDGAGGMALRDVDLISPEDAAALYGKPVTSKETGEERDLMDYVNDFFRSQPDWPAVRSSKIELTYSQLREKVMDMADLFSSVWPDSHVPLENSVALYMPNSVSYILSVMVCVSSRRHFVPLPVEHPSERVNFTLNDARASVIIVNKSQYDKGGLDHLQPRILCKVSPEVFPVEEELFLVSVELDTKDGDKETATVVPNCCYIIYTSGSTGRPKGVQCHRPGVVNLSKGQIKFWDLDKHDVTAQFASIGFDAVISEMFTVFLSGGTLAVLYTDERQGDEFKKVMVDLNVTVMTLPPGMWNVYDPKEFPTVKKAITAGEACTRPIATKWASHARFFNAYGPAENTVCATIFEFNPKQGTDGDLQDLPIGYGIENVQVYVFDEFLKPVPPHVVGELYIGGNSLSAGYIGHARAMNEIRFLPNPLCQGQLLYRSGDHAVASENGDLTFVGRLDDQVKIRGQMVHLSGVEKVVLSFPGVSEAAVVKHQVGQSDAALAAFVAPADLSKSELMAYLQSKLNKYMIPSYVKFMDVSEFPKNLSGKIDRKKLETDESVMRRDTSDVLPPATPTERRLAEIWADLLGLKLAIVSQDDEFEDLGGNSLKNVQLLEIIKRDFAVSLRYTDIEDGTTLSEMAAEIDQAMQ</sequence>
<dbReference type="Pfam" id="PF00550">
    <property type="entry name" value="PP-binding"/>
    <property type="match status" value="1"/>
</dbReference>
<dbReference type="Proteomes" id="UP000694888">
    <property type="component" value="Unplaced"/>
</dbReference>